<evidence type="ECO:0000313" key="3">
    <source>
        <dbReference type="EMBL" id="HGM46392.1"/>
    </source>
</evidence>
<dbReference type="Pfam" id="PF24279">
    <property type="entry name" value="HVO_2525_N"/>
    <property type="match status" value="1"/>
</dbReference>
<accession>A0A7C4D2T4</accession>
<dbReference type="PANTHER" id="PTHR34236:SF1">
    <property type="entry name" value="DIMETHYL SULFOXIDE REDUCTASE TRANSCRIPTIONAL ACTIVATOR"/>
    <property type="match status" value="1"/>
</dbReference>
<organism evidence="3">
    <name type="scientific">Thermofilum pendens</name>
    <dbReference type="NCBI Taxonomy" id="2269"/>
    <lineage>
        <taxon>Archaea</taxon>
        <taxon>Thermoproteota</taxon>
        <taxon>Thermoprotei</taxon>
        <taxon>Thermofilales</taxon>
        <taxon>Thermofilaceae</taxon>
        <taxon>Thermofilum</taxon>
    </lineage>
</organism>
<dbReference type="InterPro" id="IPR056486">
    <property type="entry name" value="HVO_2525_N"/>
</dbReference>
<protein>
    <submittedName>
        <fullName evidence="3">Uncharacterized protein</fullName>
    </submittedName>
</protein>
<dbReference type="PANTHER" id="PTHR34236">
    <property type="entry name" value="DIMETHYL SULFOXIDE REDUCTASE TRANSCRIPTIONAL ACTIVATOR"/>
    <property type="match status" value="1"/>
</dbReference>
<dbReference type="EMBL" id="DTBQ01000038">
    <property type="protein sequence ID" value="HGM46392.1"/>
    <property type="molecule type" value="Genomic_DNA"/>
</dbReference>
<name>A0A7C4D2T4_THEPE</name>
<dbReference type="AlphaFoldDB" id="A0A7C4D2T4"/>
<evidence type="ECO:0000259" key="1">
    <source>
        <dbReference type="Pfam" id="PF04967"/>
    </source>
</evidence>
<gene>
    <name evidence="3" type="ORF">ENU21_01385</name>
</gene>
<feature type="domain" description="HVO-2525 N-terminal" evidence="2">
    <location>
        <begin position="17"/>
        <end position="150"/>
    </location>
</feature>
<reference evidence="3" key="1">
    <citation type="journal article" date="2020" name="mSystems">
        <title>Genome- and Community-Level Interaction Insights into Carbon Utilization and Element Cycling Functions of Hydrothermarchaeota in Hydrothermal Sediment.</title>
        <authorList>
            <person name="Zhou Z."/>
            <person name="Liu Y."/>
            <person name="Xu W."/>
            <person name="Pan J."/>
            <person name="Luo Z.H."/>
            <person name="Li M."/>
        </authorList>
    </citation>
    <scope>NUCLEOTIDE SEQUENCE</scope>
    <source>
        <strain evidence="3">SpSt-649</strain>
    </source>
</reference>
<proteinExistence type="predicted"/>
<sequence length="256" mass="29137">MFAFCRTLWRLMYIGVFDIEQADCPIVKLTEKREGVTTTVLSVNVSELSRGLEQVYLTLRSDEKGSKAALKNVLGAISSLPEVKSYRVLGKLENMWRVHMYISKTHTMESSITLGAMFVSPWVARNGVERWTLGFASKKQLYDFLAKVKERDRVVRYYVHEISEEDFAAASMNFLAILRMVSQLNKLTPKQLELLKLAVSEGYYSWPKGVDSVELSKMLGVSRVSVVKSLRRAELKVLSSVVDFLSATKKEWVNSF</sequence>
<dbReference type="InterPro" id="IPR007050">
    <property type="entry name" value="HTH_bacterioopsin"/>
</dbReference>
<feature type="domain" description="HTH bat-type" evidence="1">
    <location>
        <begin position="187"/>
        <end position="238"/>
    </location>
</feature>
<evidence type="ECO:0000259" key="2">
    <source>
        <dbReference type="Pfam" id="PF24279"/>
    </source>
</evidence>
<dbReference type="Pfam" id="PF04967">
    <property type="entry name" value="HTH_10"/>
    <property type="match status" value="1"/>
</dbReference>
<comment type="caution">
    <text evidence="3">The sequence shown here is derived from an EMBL/GenBank/DDBJ whole genome shotgun (WGS) entry which is preliminary data.</text>
</comment>